<organism evidence="2 3">
    <name type="scientific">Botryosphaeria dothidea</name>
    <dbReference type="NCBI Taxonomy" id="55169"/>
    <lineage>
        <taxon>Eukaryota</taxon>
        <taxon>Fungi</taxon>
        <taxon>Dikarya</taxon>
        <taxon>Ascomycota</taxon>
        <taxon>Pezizomycotina</taxon>
        <taxon>Dothideomycetes</taxon>
        <taxon>Dothideomycetes incertae sedis</taxon>
        <taxon>Botryosphaeriales</taxon>
        <taxon>Botryosphaeriaceae</taxon>
        <taxon>Botryosphaeria</taxon>
    </lineage>
</organism>
<dbReference type="Pfam" id="PF00106">
    <property type="entry name" value="adh_short"/>
    <property type="match status" value="1"/>
</dbReference>
<dbReference type="EMBL" id="WWBZ02000040">
    <property type="protein sequence ID" value="KAF4305023.1"/>
    <property type="molecule type" value="Genomic_DNA"/>
</dbReference>
<dbReference type="AlphaFoldDB" id="A0A8H4N2T2"/>
<accession>A0A8H4N2T2</accession>
<keyword evidence="3" id="KW-1185">Reference proteome</keyword>
<comment type="caution">
    <text evidence="2">The sequence shown here is derived from an EMBL/GenBank/DDBJ whole genome shotgun (WGS) entry which is preliminary data.</text>
</comment>
<evidence type="ECO:0000313" key="2">
    <source>
        <dbReference type="EMBL" id="KAF4305023.1"/>
    </source>
</evidence>
<evidence type="ECO:0000313" key="3">
    <source>
        <dbReference type="Proteomes" id="UP000572817"/>
    </source>
</evidence>
<name>A0A8H4N2T2_9PEZI</name>
<gene>
    <name evidence="2" type="ORF">GTA08_BOTSDO06392</name>
</gene>
<proteinExistence type="predicted"/>
<dbReference type="InterPro" id="IPR036291">
    <property type="entry name" value="NAD(P)-bd_dom_sf"/>
</dbReference>
<dbReference type="InterPro" id="IPR002347">
    <property type="entry name" value="SDR_fam"/>
</dbReference>
<protein>
    <submittedName>
        <fullName evidence="2">Short-chain dehydrogenase/reductase SDR</fullName>
    </submittedName>
</protein>
<dbReference type="OrthoDB" id="542013at2759"/>
<evidence type="ECO:0000256" key="1">
    <source>
        <dbReference type="ARBA" id="ARBA00023002"/>
    </source>
</evidence>
<reference evidence="2" key="1">
    <citation type="submission" date="2020-04" db="EMBL/GenBank/DDBJ databases">
        <title>Genome Assembly and Annotation of Botryosphaeria dothidea sdau 11-99, a Latent Pathogen of Apple Fruit Ring Rot in China.</title>
        <authorList>
            <person name="Yu C."/>
            <person name="Diao Y."/>
            <person name="Lu Q."/>
            <person name="Zhao J."/>
            <person name="Cui S."/>
            <person name="Peng C."/>
            <person name="He B."/>
            <person name="Liu H."/>
        </authorList>
    </citation>
    <scope>NUCLEOTIDE SEQUENCE [LARGE SCALE GENOMIC DNA]</scope>
    <source>
        <strain evidence="2">Sdau11-99</strain>
    </source>
</reference>
<dbReference type="Proteomes" id="UP000572817">
    <property type="component" value="Unassembled WGS sequence"/>
</dbReference>
<keyword evidence="1" id="KW-0560">Oxidoreductase</keyword>
<dbReference type="Gene3D" id="3.40.50.720">
    <property type="entry name" value="NAD(P)-binding Rossmann-like Domain"/>
    <property type="match status" value="1"/>
</dbReference>
<dbReference type="PANTHER" id="PTHR43157:SF61">
    <property type="entry name" value="DEHYDROGENASE_REDUCTASE FAMILY PROTEIN, PUTATIVE (AFU_ORTHOLOGUE AFUA_3G01250)-RELATED"/>
    <property type="match status" value="1"/>
</dbReference>
<dbReference type="PRINTS" id="PR00081">
    <property type="entry name" value="GDHRDH"/>
</dbReference>
<dbReference type="GO" id="GO:0016491">
    <property type="term" value="F:oxidoreductase activity"/>
    <property type="evidence" value="ECO:0007669"/>
    <property type="project" value="UniProtKB-KW"/>
</dbReference>
<dbReference type="PANTHER" id="PTHR43157">
    <property type="entry name" value="PHOSPHATIDYLINOSITOL-GLYCAN BIOSYNTHESIS CLASS F PROTEIN-RELATED"/>
    <property type="match status" value="1"/>
</dbReference>
<dbReference type="SUPFAM" id="SSF51735">
    <property type="entry name" value="NAD(P)-binding Rossmann-fold domains"/>
    <property type="match status" value="1"/>
</dbReference>
<sequence>MSISPSMVAAQWRNLPIVPKDCTGQTFIVSGSSTGIGLEAAKHFVRLGAARVIIAVRSTSKGEAAKDTIESATGRTGVVQVWPLDLASNDSIRAFAKRASTELDRIDAVLENAGVAFAEFTQAEGTETTIQVNVIGTFLLAILLLPALKASAERWSITPHLTVVSSGAHSSAQFAEAKHDDIFAALSQASTSNMADRYALSKLLEVYAARQLARLAPASRTGVVVNLLSPGLCNTDLTRNVGLLQRAPIHLLRLFLGRSAEMGSRTLLHAAVAGPESHGQFCADCEVQEHKTAPFVRTDEGPRVQKRVWDGLVARLEAIEPGCVSTALAL</sequence>